<keyword evidence="4" id="KW-1185">Reference proteome</keyword>
<gene>
    <name evidence="3" type="ORF">GXW76_07100</name>
</gene>
<dbReference type="RefSeq" id="WP_211861310.1">
    <property type="nucleotide sequence ID" value="NZ_JAAEDM010000012.1"/>
</dbReference>
<dbReference type="InterPro" id="IPR050445">
    <property type="entry name" value="Bact_polysacc_biosynth/exp"/>
</dbReference>
<dbReference type="PANTHER" id="PTHR32309:SF31">
    <property type="entry name" value="CAPSULAR EXOPOLYSACCHARIDE FAMILY"/>
    <property type="match status" value="1"/>
</dbReference>
<feature type="coiled-coil region" evidence="1">
    <location>
        <begin position="224"/>
        <end position="290"/>
    </location>
</feature>
<evidence type="ECO:0000256" key="1">
    <source>
        <dbReference type="SAM" id="Coils"/>
    </source>
</evidence>
<keyword evidence="2" id="KW-0812">Transmembrane</keyword>
<feature type="transmembrane region" description="Helical" evidence="2">
    <location>
        <begin position="481"/>
        <end position="499"/>
    </location>
</feature>
<evidence type="ECO:0000313" key="3">
    <source>
        <dbReference type="EMBL" id="MBR0670934.1"/>
    </source>
</evidence>
<reference evidence="3" key="1">
    <citation type="submission" date="2020-01" db="EMBL/GenBank/DDBJ databases">
        <authorList>
            <person name="Rat A."/>
        </authorList>
    </citation>
    <scope>NUCLEOTIDE SEQUENCE</scope>
    <source>
        <strain evidence="3">LMG 31231</strain>
    </source>
</reference>
<keyword evidence="1" id="KW-0175">Coiled coil</keyword>
<feature type="coiled-coil region" evidence="1">
    <location>
        <begin position="392"/>
        <end position="443"/>
    </location>
</feature>
<comment type="caution">
    <text evidence="3">The sequence shown here is derived from an EMBL/GenBank/DDBJ whole genome shotgun (WGS) entry which is preliminary data.</text>
</comment>
<dbReference type="AlphaFoldDB" id="A0A9X9WUV5"/>
<evidence type="ECO:0008006" key="5">
    <source>
        <dbReference type="Google" id="ProtNLM"/>
    </source>
</evidence>
<sequence length="522" mass="56637">MEGGGTTVIGRPPKTTWLPSDLLGILALARRYWVLALGCGFAGAVALLAAAVLIGGPSYVVSAKIMVNLGPEMVGSPLLATLQGTPAAPAMLRPEDSTTGVEIFNNPRLIRETVESLGPDFFADEPPGTLLQRVKHAGRQAIRAVQGALREATIALGLRPRITETERMTLAIGAALRVEPVRRTDIIDVTLAFPDPRAGELILGRFIDLALAGHVRAYRLPGVTEFLRDALAERRAELRAAEDRLLALRTRRENPVWSAAEQRPVLIRSEAELQQQLRQEHTAIAATEAEIGRAEAALAGLPDEIELGRVRSRNAETDALRGRLVQLRLDRVAQEARYGENSPEINDIRRQTEALVALLGSEEPYRIDQITTGINQLHQSLDRDLVGKRILLEGQRGRARQLEAEIARLRGQMGEMEAAAVEIAVLEQTVARLTRAIELYQNGYENARIAETMSAVRLSGLRVVMPPTAEIIPSSPSIRKIGMLGFAAGLMMALGLILFREYRAAMGPPDGGGAQTVRGEAA</sequence>
<dbReference type="Proteomes" id="UP001138751">
    <property type="component" value="Unassembled WGS sequence"/>
</dbReference>
<dbReference type="EMBL" id="JAAEDM010000012">
    <property type="protein sequence ID" value="MBR0670934.1"/>
    <property type="molecule type" value="Genomic_DNA"/>
</dbReference>
<reference evidence="3" key="2">
    <citation type="journal article" date="2021" name="Syst. Appl. Microbiol.">
        <title>Roseomonas hellenica sp. nov., isolated from roots of wild-growing Alkanna tinctoria.</title>
        <authorList>
            <person name="Rat A."/>
            <person name="Naranjo H.D."/>
            <person name="Lebbe L."/>
            <person name="Cnockaert M."/>
            <person name="Krigas N."/>
            <person name="Grigoriadou K."/>
            <person name="Maloupa E."/>
            <person name="Willems A."/>
        </authorList>
    </citation>
    <scope>NUCLEOTIDE SEQUENCE</scope>
    <source>
        <strain evidence="3">LMG 31231</strain>
    </source>
</reference>
<evidence type="ECO:0000256" key="2">
    <source>
        <dbReference type="SAM" id="Phobius"/>
    </source>
</evidence>
<keyword evidence="2" id="KW-0472">Membrane</keyword>
<evidence type="ECO:0000313" key="4">
    <source>
        <dbReference type="Proteomes" id="UP001138751"/>
    </source>
</evidence>
<keyword evidence="2" id="KW-1133">Transmembrane helix</keyword>
<dbReference type="PANTHER" id="PTHR32309">
    <property type="entry name" value="TYROSINE-PROTEIN KINASE"/>
    <property type="match status" value="1"/>
</dbReference>
<organism evidence="3 4">
    <name type="scientific">Neoroseomonas soli</name>
    <dbReference type="NCBI Taxonomy" id="1081025"/>
    <lineage>
        <taxon>Bacteria</taxon>
        <taxon>Pseudomonadati</taxon>
        <taxon>Pseudomonadota</taxon>
        <taxon>Alphaproteobacteria</taxon>
        <taxon>Acetobacterales</taxon>
        <taxon>Acetobacteraceae</taxon>
        <taxon>Neoroseomonas</taxon>
    </lineage>
</organism>
<protein>
    <recommendedName>
        <fullName evidence="5">Polysaccharide chain length determinant N-terminal domain-containing protein</fullName>
    </recommendedName>
</protein>
<proteinExistence type="predicted"/>
<name>A0A9X9WUV5_9PROT</name>
<feature type="transmembrane region" description="Helical" evidence="2">
    <location>
        <begin position="32"/>
        <end position="54"/>
    </location>
</feature>
<accession>A0A9X9WUV5</accession>